<feature type="transmembrane region" description="Helical" evidence="1">
    <location>
        <begin position="347"/>
        <end position="368"/>
    </location>
</feature>
<dbReference type="InterPro" id="IPR043742">
    <property type="entry name" value="DUF5687"/>
</dbReference>
<sequence>MISHFLELEWKQFTRSASLGKSVSIKILMGFLAIWMLLGFLSVGIGAYFFLEKEFPNNDPFIMANKFIIFFVIIDLLSRYLMQKIPVMDIKPMLILSIKKKKLVNYILTKSIFSFFNFSALTLYIPFAFILIFKGYNFTGVLAWTFFMLTITICVNFINFLINKNNIALGVIIISIASIWISFKYQIFDMTHFFGDVFYTIYKNPLLAIIGLLLSIILYYLNFKQLSNIIYLDGAIKQKEEEVKTADLSMIDKLGDVAPFIKNDIRLIWRNKRTRTVFLMSFLFLLIGLVFFTVKTYKDSEIWQLYGCIFLTGGFAMNYGQFVPAWDSEHYRMLMTQNFSYRKFLDSKWFLMVVMTIILFVLSTPYIYFGFDKYLLIVAGFFFNLGFTPLVMLYMGAFNKKRIDLNASGFGNTQGTSAAQFLVMIPVLILPMIIYAIVNHFFGFNTAVIVIAAVGVISFLSKNRLMNLIEKKYQQNKYKTLHGFKQSE</sequence>
<feature type="transmembrane region" description="Helical" evidence="1">
    <location>
        <begin position="63"/>
        <end position="82"/>
    </location>
</feature>
<feature type="transmembrane region" description="Helical" evidence="1">
    <location>
        <begin position="103"/>
        <end position="132"/>
    </location>
</feature>
<keyword evidence="1" id="KW-0472">Membrane</keyword>
<keyword evidence="1" id="KW-1133">Transmembrane helix</keyword>
<feature type="transmembrane region" description="Helical" evidence="1">
    <location>
        <begin position="276"/>
        <end position="297"/>
    </location>
</feature>
<accession>A0AAJ1QUN3</accession>
<dbReference type="Pfam" id="PF18940">
    <property type="entry name" value="DUF5687"/>
    <property type="match status" value="1"/>
</dbReference>
<reference evidence="2 3" key="1">
    <citation type="journal article" date="2014" name="Int. J. Syst. Evol. Microbiol.">
        <title>Complete genome sequence of Corynebacterium casei LMG S-19264T (=DSM 44701T), isolated from a smear-ripened cheese.</title>
        <authorList>
            <consortium name="US DOE Joint Genome Institute (JGI-PGF)"/>
            <person name="Walter F."/>
            <person name="Albersmeier A."/>
            <person name="Kalinowski J."/>
            <person name="Ruckert C."/>
        </authorList>
    </citation>
    <scope>NUCLEOTIDE SEQUENCE [LARGE SCALE GENOMIC DNA]</scope>
    <source>
        <strain evidence="2 3">CECT 8670</strain>
    </source>
</reference>
<feature type="transmembrane region" description="Helical" evidence="1">
    <location>
        <begin position="167"/>
        <end position="185"/>
    </location>
</feature>
<feature type="transmembrane region" description="Helical" evidence="1">
    <location>
        <begin position="418"/>
        <end position="438"/>
    </location>
</feature>
<comment type="caution">
    <text evidence="2">The sequence shown here is derived from an EMBL/GenBank/DDBJ whole genome shotgun (WGS) entry which is preliminary data.</text>
</comment>
<dbReference type="Proteomes" id="UP001228636">
    <property type="component" value="Unassembled WGS sequence"/>
</dbReference>
<proteinExistence type="predicted"/>
<feature type="transmembrane region" description="Helical" evidence="1">
    <location>
        <begin position="303"/>
        <end position="326"/>
    </location>
</feature>
<dbReference type="RefSeq" id="WP_261972042.1">
    <property type="nucleotide sequence ID" value="NZ_CP103460.1"/>
</dbReference>
<feature type="transmembrane region" description="Helical" evidence="1">
    <location>
        <begin position="27"/>
        <end position="51"/>
    </location>
</feature>
<evidence type="ECO:0000313" key="2">
    <source>
        <dbReference type="EMBL" id="MDN3618352.1"/>
    </source>
</evidence>
<gene>
    <name evidence="2" type="ORF">QWY81_02645</name>
</gene>
<feature type="transmembrane region" description="Helical" evidence="1">
    <location>
        <begin position="374"/>
        <end position="397"/>
    </location>
</feature>
<evidence type="ECO:0000256" key="1">
    <source>
        <dbReference type="SAM" id="Phobius"/>
    </source>
</evidence>
<keyword evidence="1" id="KW-0812">Transmembrane</keyword>
<organism evidence="2 3">
    <name type="scientific">Polaribacter sejongensis</name>
    <dbReference type="NCBI Taxonomy" id="985043"/>
    <lineage>
        <taxon>Bacteria</taxon>
        <taxon>Pseudomonadati</taxon>
        <taxon>Bacteroidota</taxon>
        <taxon>Flavobacteriia</taxon>
        <taxon>Flavobacteriales</taxon>
        <taxon>Flavobacteriaceae</taxon>
    </lineage>
</organism>
<dbReference type="EMBL" id="JAUFQH010000003">
    <property type="protein sequence ID" value="MDN3618352.1"/>
    <property type="molecule type" value="Genomic_DNA"/>
</dbReference>
<dbReference type="AlphaFoldDB" id="A0AAJ1QUN3"/>
<protein>
    <submittedName>
        <fullName evidence="2">DUF5687 family protein</fullName>
    </submittedName>
</protein>
<evidence type="ECO:0000313" key="3">
    <source>
        <dbReference type="Proteomes" id="UP001228636"/>
    </source>
</evidence>
<feature type="transmembrane region" description="Helical" evidence="1">
    <location>
        <begin position="444"/>
        <end position="461"/>
    </location>
</feature>
<feature type="transmembrane region" description="Helical" evidence="1">
    <location>
        <begin position="138"/>
        <end position="160"/>
    </location>
</feature>
<feature type="transmembrane region" description="Helical" evidence="1">
    <location>
        <begin position="205"/>
        <end position="223"/>
    </location>
</feature>
<name>A0AAJ1QUN3_9FLAO</name>